<feature type="region of interest" description="Disordered" evidence="1">
    <location>
        <begin position="1"/>
        <end position="26"/>
    </location>
</feature>
<evidence type="ECO:0000313" key="5">
    <source>
        <dbReference type="Proteomes" id="UP000276055"/>
    </source>
</evidence>
<feature type="compositionally biased region" description="Basic and acidic residues" evidence="1">
    <location>
        <begin position="1"/>
        <end position="10"/>
    </location>
</feature>
<proteinExistence type="predicted"/>
<evidence type="ECO:0000259" key="3">
    <source>
        <dbReference type="Pfam" id="PF14311"/>
    </source>
</evidence>
<dbReference type="Gene3D" id="3.40.960.10">
    <property type="entry name" value="VSR Endonuclease"/>
    <property type="match status" value="1"/>
</dbReference>
<feature type="domain" description="DUF559" evidence="2">
    <location>
        <begin position="425"/>
        <end position="473"/>
    </location>
</feature>
<sequence>MQPGQGREDSLAQSTGTDGKTAAGVRYVVRFRQRRRTSAAILSVPGREGSAPLTSCRASEIPLDTVAPDTGSAVAPLELGPCTQESATEKPPSGRRSRQLPTKDEGLRSLAHLFPSIAAEWDRAKNPFPPSHVRPGSNRKIWWLCENGHSWLTAPYVRTKGHGCAACKGMKATGSNNFALARPDLLSTWNHERNKSELGIAPTDVLPQSNKDVWWTCQNDERHTYVASPAERFRGRGCPYCVGKRVDASNSVGATRPALAAEWDPANTKRPDEVSIGSDFRAAWICRKDDAHRWMAAVSSRPANGAGCPFCSGRRPTEATRVDVILPALALQWHPTKNRALTPADVTAGSNRRVWWLCPQDAGHVWATTVRARALDHDGCKWCAPTIRSSVDIALACEFAAVFPQDVDPKRQERLDLGHNRPHSVDILIKSLRIAIEFDGSYSHKGEAHEARDSVKTRLLREAGYRVVRIREEPLPLLDPECDVSVEQTRAPDAKAITNKVLRHLVSLSWVAPEVVAPYLESPYAWADEVAAQIYESLPESERFVPLSAKAARKRRQSELATVERLSRKRSRYGSADGAEPRLSSASTAAP</sequence>
<dbReference type="EMBL" id="RBIR01000012">
    <property type="protein sequence ID" value="RKR12627.1"/>
    <property type="molecule type" value="Genomic_DNA"/>
</dbReference>
<feature type="region of interest" description="Disordered" evidence="1">
    <location>
        <begin position="553"/>
        <end position="591"/>
    </location>
</feature>
<evidence type="ECO:0000313" key="4">
    <source>
        <dbReference type="EMBL" id="RKR12627.1"/>
    </source>
</evidence>
<evidence type="ECO:0000259" key="2">
    <source>
        <dbReference type="Pfam" id="PF04480"/>
    </source>
</evidence>
<feature type="region of interest" description="Disordered" evidence="1">
    <location>
        <begin position="67"/>
        <end position="105"/>
    </location>
</feature>
<protein>
    <submittedName>
        <fullName evidence="4">Uncharacterized protein DUF559</fullName>
    </submittedName>
</protein>
<reference evidence="4 5" key="1">
    <citation type="submission" date="2018-10" db="EMBL/GenBank/DDBJ databases">
        <title>Genomic Encyclopedia of Type Strains, Phase IV (KMG-IV): sequencing the most valuable type-strain genomes for metagenomic binning, comparative biology and taxonomic classification.</title>
        <authorList>
            <person name="Goeker M."/>
        </authorList>
    </citation>
    <scope>NUCLEOTIDE SEQUENCE [LARGE SCALE GENOMIC DNA]</scope>
    <source>
        <strain evidence="4 5">DSM 25586</strain>
    </source>
</reference>
<dbReference type="Proteomes" id="UP000276055">
    <property type="component" value="Unassembled WGS sequence"/>
</dbReference>
<evidence type="ECO:0000256" key="1">
    <source>
        <dbReference type="SAM" id="MobiDB-lite"/>
    </source>
</evidence>
<dbReference type="Pfam" id="PF14311">
    <property type="entry name" value="DUF4379"/>
    <property type="match status" value="4"/>
</dbReference>
<feature type="domain" description="Treble clef zinc finger" evidence="3">
    <location>
        <begin position="259"/>
        <end position="314"/>
    </location>
</feature>
<dbReference type="AlphaFoldDB" id="A0A495E9V9"/>
<dbReference type="PANTHER" id="PTHR37317:SF1">
    <property type="entry name" value="ZINC-RIBBON DOMAIN-CONTAINING PROTEIN-RELATED"/>
    <property type="match status" value="1"/>
</dbReference>
<organism evidence="4 5">
    <name type="scientific">Arthrobacter oryzae</name>
    <dbReference type="NCBI Taxonomy" id="409290"/>
    <lineage>
        <taxon>Bacteria</taxon>
        <taxon>Bacillati</taxon>
        <taxon>Actinomycetota</taxon>
        <taxon>Actinomycetes</taxon>
        <taxon>Micrococcales</taxon>
        <taxon>Micrococcaceae</taxon>
        <taxon>Arthrobacter</taxon>
    </lineage>
</organism>
<comment type="caution">
    <text evidence="4">The sequence shown here is derived from an EMBL/GenBank/DDBJ whole genome shotgun (WGS) entry which is preliminary data.</text>
</comment>
<dbReference type="PANTHER" id="PTHR37317">
    <property type="entry name" value="BLR8090 PROTEIN"/>
    <property type="match status" value="1"/>
</dbReference>
<gene>
    <name evidence="4" type="ORF">C8D78_3729</name>
</gene>
<dbReference type="OrthoDB" id="3196679at2"/>
<dbReference type="InterPro" id="IPR007569">
    <property type="entry name" value="DUF559"/>
</dbReference>
<feature type="domain" description="Treble clef zinc finger" evidence="3">
    <location>
        <begin position="185"/>
        <end position="244"/>
    </location>
</feature>
<accession>A0A495E9V9</accession>
<name>A0A495E9V9_9MICC</name>
<feature type="domain" description="Treble clef zinc finger" evidence="3">
    <location>
        <begin position="329"/>
        <end position="385"/>
    </location>
</feature>
<dbReference type="InterPro" id="IPR025487">
    <property type="entry name" value="DUF4379"/>
</dbReference>
<dbReference type="Pfam" id="PF04480">
    <property type="entry name" value="DUF559"/>
    <property type="match status" value="1"/>
</dbReference>
<feature type="domain" description="Treble clef zinc finger" evidence="3">
    <location>
        <begin position="117"/>
        <end position="169"/>
    </location>
</feature>